<dbReference type="PANTHER" id="PTHR21596:SF51">
    <property type="entry name" value="OS01G0147700 PROTEIN"/>
    <property type="match status" value="1"/>
</dbReference>
<evidence type="ECO:0000259" key="7">
    <source>
        <dbReference type="Pfam" id="PF03470"/>
    </source>
</evidence>
<dbReference type="Proteomes" id="UP001515500">
    <property type="component" value="Chromosome 3"/>
</dbReference>
<feature type="coiled-coil region" evidence="3">
    <location>
        <begin position="260"/>
        <end position="319"/>
    </location>
</feature>
<dbReference type="GO" id="GO:0080188">
    <property type="term" value="P:gene silencing by siRNA-directed DNA methylation"/>
    <property type="evidence" value="ECO:0007669"/>
    <property type="project" value="InterPro"/>
</dbReference>
<feature type="domain" description="XS" evidence="5">
    <location>
        <begin position="121"/>
        <end position="228"/>
    </location>
</feature>
<dbReference type="RefSeq" id="XP_039117625.1">
    <property type="nucleotide sequence ID" value="XM_039261691.1"/>
</dbReference>
<keyword evidence="2" id="KW-0943">RNA-mediated gene silencing</keyword>
<feature type="coiled-coil region" evidence="3">
    <location>
        <begin position="345"/>
        <end position="474"/>
    </location>
</feature>
<keyword evidence="1 3" id="KW-0175">Coiled coil</keyword>
<dbReference type="InterPro" id="IPR038588">
    <property type="entry name" value="XS_domain_sf"/>
</dbReference>
<feature type="region of interest" description="Disordered" evidence="4">
    <location>
        <begin position="1"/>
        <end position="22"/>
    </location>
</feature>
<sequence>MADASSPSLSSSSSSEDSEISDSELDLYEQKYLHMLKTTNPRIKNPDGTLRCPFCAGKKKQGFIYKDLLQHATGIGASSARAPKLRATHLAFARFLQTELSDAAGPSAHLPPPKPPRRSDDDRFAWPWTGILVNVPINEESRMELERRLAGFSPVSMLPLRNVSDQENESSMGSVVVEFSKSWSGLKDAMAFENQMNASRFGKRDWEENGDRKEGFYGWIARGDDYESESRVGEYLRAHTELRTIPDVAKEESRNSGKLVAILSDEIEAKNENLRNLECKYNEIAMARQRVMEDKDKIHQAYNEEMRNMQRIARETARRIFEENVKLRLELDSKRKEVDLRCKQLDKFEAKSDGEKNILEDEKQKTAMENSSLELASMEQKKAEEDVMKLAEDHKKEKEAALAKILQLEKQIDQKQQLELEIEQLKGRLRVMKHLAEEEDLDLQERVDALNQKLEDEKECLENLNGALVSKERESNFELQEARKELITGLDDLLNGRSVIGIKRMGELDEKPFQVACKKRYSADDADTKAAELCSAWQEELKQPSWQPYKIVDVDGVKKEVINEDDEKLKNLWIELGDDVYNAVTTALMEINEYNPSGRYVVPELWSFKDGRKATMMEVIQYIFKQWKSNKRKRH</sequence>
<evidence type="ECO:0000259" key="5">
    <source>
        <dbReference type="Pfam" id="PF03468"/>
    </source>
</evidence>
<evidence type="ECO:0000256" key="4">
    <source>
        <dbReference type="SAM" id="MobiDB-lite"/>
    </source>
</evidence>
<evidence type="ECO:0000313" key="9">
    <source>
        <dbReference type="RefSeq" id="XP_039117625.1"/>
    </source>
</evidence>
<organism evidence="8 9">
    <name type="scientific">Dioscorea cayennensis subsp. rotundata</name>
    <name type="common">White Guinea yam</name>
    <name type="synonym">Dioscorea rotundata</name>
    <dbReference type="NCBI Taxonomy" id="55577"/>
    <lineage>
        <taxon>Eukaryota</taxon>
        <taxon>Viridiplantae</taxon>
        <taxon>Streptophyta</taxon>
        <taxon>Embryophyta</taxon>
        <taxon>Tracheophyta</taxon>
        <taxon>Spermatophyta</taxon>
        <taxon>Magnoliopsida</taxon>
        <taxon>Liliopsida</taxon>
        <taxon>Dioscoreales</taxon>
        <taxon>Dioscoreaceae</taxon>
        <taxon>Dioscorea</taxon>
    </lineage>
</organism>
<dbReference type="InterPro" id="IPR005379">
    <property type="entry name" value="FDM1-5/IDN2_XH"/>
</dbReference>
<proteinExistence type="predicted"/>
<gene>
    <name evidence="9" type="primary">LOC120253357</name>
</gene>
<dbReference type="InterPro" id="IPR005380">
    <property type="entry name" value="XS_domain"/>
</dbReference>
<evidence type="ECO:0000259" key="6">
    <source>
        <dbReference type="Pfam" id="PF03469"/>
    </source>
</evidence>
<protein>
    <submittedName>
        <fullName evidence="9">Factor of DNA methylation 1-like</fullName>
    </submittedName>
</protein>
<dbReference type="PANTHER" id="PTHR21596">
    <property type="entry name" value="RIBONUCLEASE P SUBUNIT P38"/>
    <property type="match status" value="1"/>
</dbReference>
<dbReference type="InterPro" id="IPR045177">
    <property type="entry name" value="FDM1-5/IDN2"/>
</dbReference>
<reference evidence="9" key="1">
    <citation type="submission" date="2025-08" db="UniProtKB">
        <authorList>
            <consortium name="RefSeq"/>
        </authorList>
    </citation>
    <scope>IDENTIFICATION</scope>
</reference>
<keyword evidence="8" id="KW-1185">Reference proteome</keyword>
<evidence type="ECO:0000256" key="1">
    <source>
        <dbReference type="ARBA" id="ARBA00023054"/>
    </source>
</evidence>
<dbReference type="Pfam" id="PF03470">
    <property type="entry name" value="zf-XS"/>
    <property type="match status" value="1"/>
</dbReference>
<evidence type="ECO:0000256" key="3">
    <source>
        <dbReference type="SAM" id="Coils"/>
    </source>
</evidence>
<feature type="domain" description="Zinc finger-XS" evidence="7">
    <location>
        <begin position="52"/>
        <end position="93"/>
    </location>
</feature>
<feature type="compositionally biased region" description="Low complexity" evidence="4">
    <location>
        <begin position="1"/>
        <end position="15"/>
    </location>
</feature>
<dbReference type="AlphaFoldDB" id="A0AB40ARS3"/>
<dbReference type="Gene3D" id="3.30.70.2890">
    <property type="entry name" value="XS domain"/>
    <property type="match status" value="1"/>
</dbReference>
<dbReference type="GeneID" id="120253357"/>
<feature type="domain" description="Factor of DNA methylation 1-5/IDN2" evidence="6">
    <location>
        <begin position="503"/>
        <end position="633"/>
    </location>
</feature>
<dbReference type="InterPro" id="IPR005381">
    <property type="entry name" value="Znf-XS_domain"/>
</dbReference>
<evidence type="ECO:0000256" key="2">
    <source>
        <dbReference type="ARBA" id="ARBA00023158"/>
    </source>
</evidence>
<evidence type="ECO:0000313" key="8">
    <source>
        <dbReference type="Proteomes" id="UP001515500"/>
    </source>
</evidence>
<name>A0AB40ARS3_DIOCR</name>
<dbReference type="Pfam" id="PF03469">
    <property type="entry name" value="XH"/>
    <property type="match status" value="1"/>
</dbReference>
<dbReference type="Pfam" id="PF03468">
    <property type="entry name" value="XS"/>
    <property type="match status" value="1"/>
</dbReference>
<accession>A0AB40ARS3</accession>